<dbReference type="Gene3D" id="1.10.405.20">
    <property type="match status" value="1"/>
</dbReference>
<feature type="chain" id="PRO_5045399189" description="Amine oxidase domain-containing protein" evidence="1">
    <location>
        <begin position="19"/>
        <end position="423"/>
    </location>
</feature>
<name>A0ABR4IQT3_9EURO</name>
<feature type="signal peptide" evidence="1">
    <location>
        <begin position="1"/>
        <end position="18"/>
    </location>
</feature>
<gene>
    <name evidence="2" type="ORF">BJY01DRAFT_254785</name>
</gene>
<dbReference type="PANTHER" id="PTHR42923">
    <property type="entry name" value="PROTOPORPHYRINOGEN OXIDASE"/>
    <property type="match status" value="1"/>
</dbReference>
<evidence type="ECO:0000256" key="1">
    <source>
        <dbReference type="SAM" id="SignalP"/>
    </source>
</evidence>
<evidence type="ECO:0000313" key="2">
    <source>
        <dbReference type="EMBL" id="KAL2830104.1"/>
    </source>
</evidence>
<dbReference type="Proteomes" id="UP001610446">
    <property type="component" value="Unassembled WGS sequence"/>
</dbReference>
<evidence type="ECO:0000313" key="3">
    <source>
        <dbReference type="Proteomes" id="UP001610446"/>
    </source>
</evidence>
<sequence length="423" mass="47414">MYRYLCLILCSLITLSASSELPVCIVGAGASGLSAAHSLEALGRSTVIFEEKDAVGGNAQNYYENGLPYYLGPLLVNNGSHPETMKIANAVNVTTSTYTPVSSWLFNWTTGETWVSPPDEPSPEFLREYQRYTAHWERIFARFARGAYTENMPDELTVSTSEWFAGQNYPQLQARFTRNIISWGYGDVDELPIPSPNQFYTLSIFNPPSLARPQLTIDFHEVFERYARQLVDSTIHLGSKIESIGLELTPSERTVFSAVQTTNYFSSAIRLNNTPRLSLFRIATESPTSSPPIAGEPVYIEGRFNTSDLSCLYSVGRPDQSPEEVAAVTLQSLSRINRDPSSQEADDWEPAAPVDPSDVKAFRQHRYYFPHFDQTALQGGWFDKFNNLQGGNRTYYTSGLNRVEHVEFVIVSAREVVEAHFSS</sequence>
<dbReference type="EMBL" id="JBFXLU010000315">
    <property type="protein sequence ID" value="KAL2830104.1"/>
    <property type="molecule type" value="Genomic_DNA"/>
</dbReference>
<keyword evidence="3" id="KW-1185">Reference proteome</keyword>
<proteinExistence type="predicted"/>
<evidence type="ECO:0008006" key="4">
    <source>
        <dbReference type="Google" id="ProtNLM"/>
    </source>
</evidence>
<dbReference type="Gene3D" id="3.50.50.60">
    <property type="entry name" value="FAD/NAD(P)-binding domain"/>
    <property type="match status" value="2"/>
</dbReference>
<accession>A0ABR4IQT3</accession>
<reference evidence="2 3" key="1">
    <citation type="submission" date="2024-07" db="EMBL/GenBank/DDBJ databases">
        <title>Section-level genome sequencing and comparative genomics of Aspergillus sections Usti and Cavernicolus.</title>
        <authorList>
            <consortium name="Lawrence Berkeley National Laboratory"/>
            <person name="Nybo J.L."/>
            <person name="Vesth T.C."/>
            <person name="Theobald S."/>
            <person name="Frisvad J.C."/>
            <person name="Larsen T.O."/>
            <person name="Kjaerboelling I."/>
            <person name="Rothschild-Mancinelli K."/>
            <person name="Lyhne E.K."/>
            <person name="Kogle M.E."/>
            <person name="Barry K."/>
            <person name="Clum A."/>
            <person name="Na H."/>
            <person name="Ledsgaard L."/>
            <person name="Lin J."/>
            <person name="Lipzen A."/>
            <person name="Kuo A."/>
            <person name="Riley R."/>
            <person name="Mondo S."/>
            <person name="Labutti K."/>
            <person name="Haridas S."/>
            <person name="Pangalinan J."/>
            <person name="Salamov A.A."/>
            <person name="Simmons B.A."/>
            <person name="Magnuson J.K."/>
            <person name="Chen J."/>
            <person name="Drula E."/>
            <person name="Henrissat B."/>
            <person name="Wiebenga A."/>
            <person name="Lubbers R.J."/>
            <person name="Gomes A.C."/>
            <person name="Makela M.R."/>
            <person name="Stajich J."/>
            <person name="Grigoriev I.V."/>
            <person name="Mortensen U.H."/>
            <person name="De Vries R.P."/>
            <person name="Baker S.E."/>
            <person name="Andersen M.R."/>
        </authorList>
    </citation>
    <scope>NUCLEOTIDE SEQUENCE [LARGE SCALE GENOMIC DNA]</scope>
    <source>
        <strain evidence="2 3">CBS 123904</strain>
    </source>
</reference>
<dbReference type="InterPro" id="IPR050464">
    <property type="entry name" value="Zeta_carotene_desat/Oxidored"/>
</dbReference>
<dbReference type="SUPFAM" id="SSF51905">
    <property type="entry name" value="FAD/NAD(P)-binding domain"/>
    <property type="match status" value="1"/>
</dbReference>
<dbReference type="Pfam" id="PF13450">
    <property type="entry name" value="NAD_binding_8"/>
    <property type="match status" value="1"/>
</dbReference>
<organism evidence="2 3">
    <name type="scientific">Aspergillus pseudoustus</name>
    <dbReference type="NCBI Taxonomy" id="1810923"/>
    <lineage>
        <taxon>Eukaryota</taxon>
        <taxon>Fungi</taxon>
        <taxon>Dikarya</taxon>
        <taxon>Ascomycota</taxon>
        <taxon>Pezizomycotina</taxon>
        <taxon>Eurotiomycetes</taxon>
        <taxon>Eurotiomycetidae</taxon>
        <taxon>Eurotiales</taxon>
        <taxon>Aspergillaceae</taxon>
        <taxon>Aspergillus</taxon>
        <taxon>Aspergillus subgen. Nidulantes</taxon>
    </lineage>
</organism>
<dbReference type="InterPro" id="IPR036188">
    <property type="entry name" value="FAD/NAD-bd_sf"/>
</dbReference>
<comment type="caution">
    <text evidence="2">The sequence shown here is derived from an EMBL/GenBank/DDBJ whole genome shotgun (WGS) entry which is preliminary data.</text>
</comment>
<keyword evidence="1" id="KW-0732">Signal</keyword>
<protein>
    <recommendedName>
        <fullName evidence="4">Amine oxidase domain-containing protein</fullName>
    </recommendedName>
</protein>